<dbReference type="SUPFAM" id="SSF52283">
    <property type="entry name" value="Formate/glycerate dehydrogenase catalytic domain-like"/>
    <property type="match status" value="1"/>
</dbReference>
<dbReference type="InterPro" id="IPR006140">
    <property type="entry name" value="D-isomer_DH_NAD-bd"/>
</dbReference>
<evidence type="ECO:0000256" key="2">
    <source>
        <dbReference type="ARBA" id="ARBA00005216"/>
    </source>
</evidence>
<evidence type="ECO:0000256" key="4">
    <source>
        <dbReference type="ARBA" id="ARBA00013001"/>
    </source>
</evidence>
<evidence type="ECO:0000256" key="5">
    <source>
        <dbReference type="ARBA" id="ARBA00013143"/>
    </source>
</evidence>
<evidence type="ECO:0000256" key="1">
    <source>
        <dbReference type="ARBA" id="ARBA00003800"/>
    </source>
</evidence>
<comment type="pathway">
    <text evidence="2">Amino-acid biosynthesis; L-serine biosynthesis; L-serine from 3-phospho-D-glycerate: step 1/3.</text>
</comment>
<dbReference type="EMBL" id="CP058649">
    <property type="protein sequence ID" value="QUI23954.1"/>
    <property type="molecule type" value="Genomic_DNA"/>
</dbReference>
<dbReference type="GO" id="GO:0004617">
    <property type="term" value="F:phosphoglycerate dehydrogenase activity"/>
    <property type="evidence" value="ECO:0007669"/>
    <property type="project" value="UniProtKB-EC"/>
</dbReference>
<evidence type="ECO:0000256" key="10">
    <source>
        <dbReference type="ARBA" id="ARBA00048126"/>
    </source>
</evidence>
<gene>
    <name evidence="14" type="ORF">HZI73_17370</name>
</gene>
<dbReference type="EC" id="1.1.1.399" evidence="4"/>
<dbReference type="InterPro" id="IPR045865">
    <property type="entry name" value="ACT-like_dom_sf"/>
</dbReference>
<evidence type="ECO:0000259" key="13">
    <source>
        <dbReference type="PROSITE" id="PS51671"/>
    </source>
</evidence>
<dbReference type="SUPFAM" id="SSF51735">
    <property type="entry name" value="NAD(P)-binding Rossmann-fold domains"/>
    <property type="match status" value="1"/>
</dbReference>
<name>A0A8J8SI01_9FIRM</name>
<dbReference type="Proteomes" id="UP000683246">
    <property type="component" value="Chromosome"/>
</dbReference>
<dbReference type="InterPro" id="IPR036291">
    <property type="entry name" value="NAD(P)-bd_dom_sf"/>
</dbReference>
<dbReference type="Pfam" id="PF00389">
    <property type="entry name" value="2-Hacid_dh"/>
    <property type="match status" value="1"/>
</dbReference>
<dbReference type="InterPro" id="IPR006139">
    <property type="entry name" value="D-isomer_2_OHA_DH_cat_dom"/>
</dbReference>
<keyword evidence="15" id="KW-1185">Reference proteome</keyword>
<dbReference type="InterPro" id="IPR002912">
    <property type="entry name" value="ACT_dom"/>
</dbReference>
<dbReference type="SUPFAM" id="SSF55021">
    <property type="entry name" value="ACT-like"/>
    <property type="match status" value="1"/>
</dbReference>
<reference evidence="14" key="1">
    <citation type="submission" date="2020-07" db="EMBL/GenBank/DDBJ databases">
        <title>Vallitalea pronyensis genome.</title>
        <authorList>
            <person name="Postec A."/>
        </authorList>
    </citation>
    <scope>NUCLEOTIDE SEQUENCE</scope>
    <source>
        <strain evidence="14">FatNI3</strain>
    </source>
</reference>
<evidence type="ECO:0000256" key="12">
    <source>
        <dbReference type="RuleBase" id="RU003719"/>
    </source>
</evidence>
<dbReference type="CDD" id="cd04901">
    <property type="entry name" value="ACT_3PGDH"/>
    <property type="match status" value="1"/>
</dbReference>
<dbReference type="RefSeq" id="WP_212694644.1">
    <property type="nucleotide sequence ID" value="NZ_CP058649.1"/>
</dbReference>
<dbReference type="InterPro" id="IPR029752">
    <property type="entry name" value="D-isomer_DH_CS1"/>
</dbReference>
<organism evidence="14 15">
    <name type="scientific">Vallitalea pronyensis</name>
    <dbReference type="NCBI Taxonomy" id="1348613"/>
    <lineage>
        <taxon>Bacteria</taxon>
        <taxon>Bacillati</taxon>
        <taxon>Bacillota</taxon>
        <taxon>Clostridia</taxon>
        <taxon>Lachnospirales</taxon>
        <taxon>Vallitaleaceae</taxon>
        <taxon>Vallitalea</taxon>
    </lineage>
</organism>
<evidence type="ECO:0000256" key="11">
    <source>
        <dbReference type="ARBA" id="ARBA00048731"/>
    </source>
</evidence>
<sequence>MFKIKTLNKIAAEGLNLMEDNYQLVDEENVDGILLRSYKMHDMDLPDTLDAVGRAGAGVNNIPIDKCSEKGVVVFNTPGANANGVKELVIAGLLLASRDIVGAVKWADTLCEKGDEVPKMVEAGKSNFAGPEIKGKTLGVIGLGAIGVLVANVAKSLGMKVLGYDPFISIDSAWNLSRSIRKSDSLEDLLAQADYVTLHVPLIDATKGMINKEKIECMKDQVRILNFSRAGLCHEDDLAEALASGKVARYVTDFPNEKTLHMSNVICIPHLGASTPESEVNCAVMAVRQLMDYMDNGNITNSVNYPACDMGVCHATGRIAVNHKNVPYMVSNITKALADKNINIADMINKSKKDWAYTLIDVESTITDDIVNELKAIEGVVKVRVIK</sequence>
<protein>
    <recommendedName>
        <fullName evidence="6">D-3-phosphoglycerate dehydrogenase</fullName>
        <ecNumber evidence="4">1.1.1.399</ecNumber>
        <ecNumber evidence="5">1.1.1.95</ecNumber>
    </recommendedName>
    <alternativeName>
        <fullName evidence="9">2-oxoglutarate reductase</fullName>
    </alternativeName>
</protein>
<evidence type="ECO:0000256" key="3">
    <source>
        <dbReference type="ARBA" id="ARBA00005854"/>
    </source>
</evidence>
<dbReference type="PROSITE" id="PS00065">
    <property type="entry name" value="D_2_HYDROXYACID_DH_1"/>
    <property type="match status" value="1"/>
</dbReference>
<keyword evidence="7 12" id="KW-0560">Oxidoreductase</keyword>
<comment type="catalytic activity">
    <reaction evidence="11">
        <text>(2R)-3-phosphoglycerate + NAD(+) = 3-phosphooxypyruvate + NADH + H(+)</text>
        <dbReference type="Rhea" id="RHEA:12641"/>
        <dbReference type="ChEBI" id="CHEBI:15378"/>
        <dbReference type="ChEBI" id="CHEBI:18110"/>
        <dbReference type="ChEBI" id="CHEBI:57540"/>
        <dbReference type="ChEBI" id="CHEBI:57945"/>
        <dbReference type="ChEBI" id="CHEBI:58272"/>
        <dbReference type="EC" id="1.1.1.95"/>
    </reaction>
</comment>
<feature type="domain" description="ACT" evidence="13">
    <location>
        <begin position="318"/>
        <end position="387"/>
    </location>
</feature>
<dbReference type="Gene3D" id="3.40.50.720">
    <property type="entry name" value="NAD(P)-binding Rossmann-like Domain"/>
    <property type="match status" value="2"/>
</dbReference>
<dbReference type="Gene3D" id="3.30.70.260">
    <property type="match status" value="1"/>
</dbReference>
<evidence type="ECO:0000256" key="9">
    <source>
        <dbReference type="ARBA" id="ARBA00030455"/>
    </source>
</evidence>
<dbReference type="GO" id="GO:0051287">
    <property type="term" value="F:NAD binding"/>
    <property type="evidence" value="ECO:0007669"/>
    <property type="project" value="InterPro"/>
</dbReference>
<proteinExistence type="inferred from homology"/>
<evidence type="ECO:0000313" key="14">
    <source>
        <dbReference type="EMBL" id="QUI23954.1"/>
    </source>
</evidence>
<dbReference type="PANTHER" id="PTHR42938">
    <property type="entry name" value="FORMATE DEHYDROGENASE 1"/>
    <property type="match status" value="1"/>
</dbReference>
<evidence type="ECO:0000256" key="8">
    <source>
        <dbReference type="ARBA" id="ARBA00023027"/>
    </source>
</evidence>
<dbReference type="EC" id="1.1.1.95" evidence="5"/>
<accession>A0A8J8SI01</accession>
<dbReference type="Pfam" id="PF02826">
    <property type="entry name" value="2-Hacid_dh_C"/>
    <property type="match status" value="1"/>
</dbReference>
<dbReference type="AlphaFoldDB" id="A0A8J8SI01"/>
<dbReference type="UniPathway" id="UPA00135">
    <property type="reaction ID" value="UER00196"/>
</dbReference>
<dbReference type="CDD" id="cd12174">
    <property type="entry name" value="PGDH_like_3"/>
    <property type="match status" value="1"/>
</dbReference>
<evidence type="ECO:0000256" key="7">
    <source>
        <dbReference type="ARBA" id="ARBA00023002"/>
    </source>
</evidence>
<dbReference type="KEGG" id="vpy:HZI73_17370"/>
<dbReference type="PANTHER" id="PTHR42938:SF47">
    <property type="entry name" value="HYDROXYPYRUVATE REDUCTASE"/>
    <property type="match status" value="1"/>
</dbReference>
<comment type="similarity">
    <text evidence="3 12">Belongs to the D-isomer specific 2-hydroxyacid dehydrogenase family.</text>
</comment>
<evidence type="ECO:0000256" key="6">
    <source>
        <dbReference type="ARBA" id="ARBA00021582"/>
    </source>
</evidence>
<comment type="catalytic activity">
    <reaction evidence="10">
        <text>(R)-2-hydroxyglutarate + NAD(+) = 2-oxoglutarate + NADH + H(+)</text>
        <dbReference type="Rhea" id="RHEA:49612"/>
        <dbReference type="ChEBI" id="CHEBI:15378"/>
        <dbReference type="ChEBI" id="CHEBI:15801"/>
        <dbReference type="ChEBI" id="CHEBI:16810"/>
        <dbReference type="ChEBI" id="CHEBI:57540"/>
        <dbReference type="ChEBI" id="CHEBI:57945"/>
        <dbReference type="EC" id="1.1.1.399"/>
    </reaction>
</comment>
<keyword evidence="8" id="KW-0520">NAD</keyword>
<comment type="function">
    <text evidence="1">Catalyzes the reversible oxidation of 3-phospho-D-glycerate to 3-phosphonooxypyruvate, the first step of the phosphorylated L-serine biosynthesis pathway. Also catalyzes the reversible oxidation of 2-hydroxyglutarate to 2-oxoglutarate.</text>
</comment>
<evidence type="ECO:0000313" key="15">
    <source>
        <dbReference type="Proteomes" id="UP000683246"/>
    </source>
</evidence>
<dbReference type="PROSITE" id="PS51671">
    <property type="entry name" value="ACT"/>
    <property type="match status" value="1"/>
</dbReference>